<keyword evidence="2" id="KW-0808">Transferase</keyword>
<sequence>MRLLGLATLVLLTGCRAEPDVAAFPKAGRDAAPIVSDAYSTEDVRDRVGEFEAVVAAAGVKPGMSVADISAGEGYYTVRLAPLVGAKGRVLAQDIVPEVRDRLAQRVQREGLDNVAVRLGLPDDPKLPPASLDRIFLVHMYHEVTDPYAFLWHLTGGLKAGGEVIVVDADRPVKRHGIPPAQLKCELAGVGLTLDRFQRMPGGDSYFAAFRASGPRPAPGAIKPCREPAAP</sequence>
<comment type="caution">
    <text evidence="2">The sequence shown here is derived from an EMBL/GenBank/DDBJ whole genome shotgun (WGS) entry which is preliminary data.</text>
</comment>
<dbReference type="SUPFAM" id="SSF53335">
    <property type="entry name" value="S-adenosyl-L-methionine-dependent methyltransferases"/>
    <property type="match status" value="1"/>
</dbReference>
<dbReference type="Proteomes" id="UP001500235">
    <property type="component" value="Unassembled WGS sequence"/>
</dbReference>
<protein>
    <submittedName>
        <fullName evidence="2">Methyltransferase domain-containing protein</fullName>
    </submittedName>
</protein>
<dbReference type="EMBL" id="BAABBQ010000001">
    <property type="protein sequence ID" value="GAA4011206.1"/>
    <property type="molecule type" value="Genomic_DNA"/>
</dbReference>
<evidence type="ECO:0000259" key="1">
    <source>
        <dbReference type="Pfam" id="PF08241"/>
    </source>
</evidence>
<dbReference type="InterPro" id="IPR029063">
    <property type="entry name" value="SAM-dependent_MTases_sf"/>
</dbReference>
<gene>
    <name evidence="2" type="ORF">GCM10022280_05900</name>
</gene>
<dbReference type="CDD" id="cd02440">
    <property type="entry name" value="AdoMet_MTases"/>
    <property type="match status" value="1"/>
</dbReference>
<dbReference type="GO" id="GO:0008168">
    <property type="term" value="F:methyltransferase activity"/>
    <property type="evidence" value="ECO:0007669"/>
    <property type="project" value="UniProtKB-KW"/>
</dbReference>
<feature type="domain" description="Methyltransferase type 11" evidence="1">
    <location>
        <begin position="68"/>
        <end position="166"/>
    </location>
</feature>
<dbReference type="Pfam" id="PF08241">
    <property type="entry name" value="Methyltransf_11"/>
    <property type="match status" value="1"/>
</dbReference>
<dbReference type="InterPro" id="IPR013216">
    <property type="entry name" value="Methyltransf_11"/>
</dbReference>
<evidence type="ECO:0000313" key="3">
    <source>
        <dbReference type="Proteomes" id="UP001500235"/>
    </source>
</evidence>
<dbReference type="GO" id="GO:0032259">
    <property type="term" value="P:methylation"/>
    <property type="evidence" value="ECO:0007669"/>
    <property type="project" value="UniProtKB-KW"/>
</dbReference>
<reference evidence="3" key="1">
    <citation type="journal article" date="2019" name="Int. J. Syst. Evol. Microbiol.">
        <title>The Global Catalogue of Microorganisms (GCM) 10K type strain sequencing project: providing services to taxonomists for standard genome sequencing and annotation.</title>
        <authorList>
            <consortium name="The Broad Institute Genomics Platform"/>
            <consortium name="The Broad Institute Genome Sequencing Center for Infectious Disease"/>
            <person name="Wu L."/>
            <person name="Ma J."/>
        </authorList>
    </citation>
    <scope>NUCLEOTIDE SEQUENCE [LARGE SCALE GENOMIC DNA]</scope>
    <source>
        <strain evidence="3">JCM 17563</strain>
    </source>
</reference>
<proteinExistence type="predicted"/>
<keyword evidence="3" id="KW-1185">Reference proteome</keyword>
<keyword evidence="2" id="KW-0489">Methyltransferase</keyword>
<organism evidence="2 3">
    <name type="scientific">Sphingomonas swuensis</name>
    <dbReference type="NCBI Taxonomy" id="977800"/>
    <lineage>
        <taxon>Bacteria</taxon>
        <taxon>Pseudomonadati</taxon>
        <taxon>Pseudomonadota</taxon>
        <taxon>Alphaproteobacteria</taxon>
        <taxon>Sphingomonadales</taxon>
        <taxon>Sphingomonadaceae</taxon>
        <taxon>Sphingomonas</taxon>
    </lineage>
</organism>
<evidence type="ECO:0000313" key="2">
    <source>
        <dbReference type="EMBL" id="GAA4011206.1"/>
    </source>
</evidence>
<name>A0ABP7SFS8_9SPHN</name>
<dbReference type="PROSITE" id="PS51257">
    <property type="entry name" value="PROKAR_LIPOPROTEIN"/>
    <property type="match status" value="1"/>
</dbReference>
<dbReference type="Gene3D" id="3.40.50.150">
    <property type="entry name" value="Vaccinia Virus protein VP39"/>
    <property type="match status" value="1"/>
</dbReference>
<accession>A0ABP7SFS8</accession>